<dbReference type="AlphaFoldDB" id="A0A9J7KXC9"/>
<accession>A0A9J7KXC9</accession>
<dbReference type="PANTHER" id="PTHR12752">
    <property type="entry name" value="PHOSPHOINOSITOL 3-PHOSPHATE-BINDING PROTEIN"/>
    <property type="match status" value="1"/>
</dbReference>
<dbReference type="Proteomes" id="UP000001554">
    <property type="component" value="Chromosome 4"/>
</dbReference>
<feature type="compositionally biased region" description="Basic residues" evidence="1">
    <location>
        <begin position="1"/>
        <end position="10"/>
    </location>
</feature>
<keyword evidence="2" id="KW-1185">Reference proteome</keyword>
<protein>
    <submittedName>
        <fullName evidence="3">Uncharacterized protein LOC118413180</fullName>
    </submittedName>
</protein>
<proteinExistence type="predicted"/>
<gene>
    <name evidence="3" type="primary">LOC118413180</name>
</gene>
<feature type="compositionally biased region" description="Low complexity" evidence="1">
    <location>
        <begin position="66"/>
        <end position="75"/>
    </location>
</feature>
<feature type="compositionally biased region" description="Low complexity" evidence="1">
    <location>
        <begin position="11"/>
        <end position="20"/>
    </location>
</feature>
<dbReference type="GeneID" id="118413180"/>
<dbReference type="RefSeq" id="XP_035672283.1">
    <property type="nucleotide sequence ID" value="XM_035816390.1"/>
</dbReference>
<evidence type="ECO:0000313" key="2">
    <source>
        <dbReference type="Proteomes" id="UP000001554"/>
    </source>
</evidence>
<reference evidence="3" key="2">
    <citation type="submission" date="2025-08" db="UniProtKB">
        <authorList>
            <consortium name="RefSeq"/>
        </authorList>
    </citation>
    <scope>IDENTIFICATION</scope>
    <source>
        <strain evidence="3">S238N-H82</strain>
        <tissue evidence="3">Testes</tissue>
    </source>
</reference>
<feature type="region of interest" description="Disordered" evidence="1">
    <location>
        <begin position="208"/>
        <end position="235"/>
    </location>
</feature>
<feature type="region of interest" description="Disordered" evidence="1">
    <location>
        <begin position="143"/>
        <end position="166"/>
    </location>
</feature>
<reference evidence="2" key="1">
    <citation type="journal article" date="2020" name="Nat. Ecol. Evol.">
        <title>Deeply conserved synteny resolves early events in vertebrate evolution.</title>
        <authorList>
            <person name="Simakov O."/>
            <person name="Marletaz F."/>
            <person name="Yue J.X."/>
            <person name="O'Connell B."/>
            <person name="Jenkins J."/>
            <person name="Brandt A."/>
            <person name="Calef R."/>
            <person name="Tung C.H."/>
            <person name="Huang T.K."/>
            <person name="Schmutz J."/>
            <person name="Satoh N."/>
            <person name="Yu J.K."/>
            <person name="Putnam N.H."/>
            <person name="Green R.E."/>
            <person name="Rokhsar D.S."/>
        </authorList>
    </citation>
    <scope>NUCLEOTIDE SEQUENCE [LARGE SCALE GENOMIC DNA]</scope>
    <source>
        <strain evidence="2">S238N-H82</strain>
    </source>
</reference>
<feature type="compositionally biased region" description="Basic and acidic residues" evidence="1">
    <location>
        <begin position="209"/>
        <end position="235"/>
    </location>
</feature>
<dbReference type="OrthoDB" id="43122at2759"/>
<feature type="region of interest" description="Disordered" evidence="1">
    <location>
        <begin position="1"/>
        <end position="113"/>
    </location>
</feature>
<evidence type="ECO:0000256" key="1">
    <source>
        <dbReference type="SAM" id="MobiDB-lite"/>
    </source>
</evidence>
<dbReference type="PANTHER" id="PTHR12752:SF9">
    <property type="entry name" value="KRAMER, ISOFORM I"/>
    <property type="match status" value="1"/>
</dbReference>
<sequence>MTARSLKRVSRSSSDVSRLRIPSTSSSEGGRRRKPSAAERLFGGGGGISRSAVDLRTLGQHDQSGRSKTSKGTTSILKKPRKTKPRPDFSAPVEPFHGTTDLEVSPPENSPKIFETDIEPVEFDLDWNRELLPPSKTVLIPERYVSDTESEDSLTPEEQAQRRRKAAKFQKLLSNYSMQDLSKANSEREKKDRAHILSMQAALASQVTRESRKLARSPHLERKTFAVPEDRGTYL</sequence>
<evidence type="ECO:0000313" key="3">
    <source>
        <dbReference type="RefSeq" id="XP_035672283.1"/>
    </source>
</evidence>
<organism evidence="2 3">
    <name type="scientific">Branchiostoma floridae</name>
    <name type="common">Florida lancelet</name>
    <name type="synonym">Amphioxus</name>
    <dbReference type="NCBI Taxonomy" id="7739"/>
    <lineage>
        <taxon>Eukaryota</taxon>
        <taxon>Metazoa</taxon>
        <taxon>Chordata</taxon>
        <taxon>Cephalochordata</taxon>
        <taxon>Leptocardii</taxon>
        <taxon>Amphioxiformes</taxon>
        <taxon>Branchiostomatidae</taxon>
        <taxon>Branchiostoma</taxon>
    </lineage>
</organism>
<name>A0A9J7KXC9_BRAFL</name>
<dbReference type="KEGG" id="bfo:118413180"/>